<keyword evidence="3 5" id="KW-1133">Transmembrane helix</keyword>
<dbReference type="Gene3D" id="1.20.1720.10">
    <property type="entry name" value="Multidrug resistance protein D"/>
    <property type="match status" value="1"/>
</dbReference>
<reference evidence="7" key="1">
    <citation type="submission" date="2021-06" db="EMBL/GenBank/DDBJ databases">
        <title>Comparative genomics, transcriptomics and evolutionary studies reveal genomic signatures of adaptation to plant cell wall in hemibiotrophic fungi.</title>
        <authorList>
            <consortium name="DOE Joint Genome Institute"/>
            <person name="Baroncelli R."/>
            <person name="Diaz J.F."/>
            <person name="Benocci T."/>
            <person name="Peng M."/>
            <person name="Battaglia E."/>
            <person name="Haridas S."/>
            <person name="Andreopoulos W."/>
            <person name="Labutti K."/>
            <person name="Pangilinan J."/>
            <person name="Floch G.L."/>
            <person name="Makela M.R."/>
            <person name="Henrissat B."/>
            <person name="Grigoriev I.V."/>
            <person name="Crouch J.A."/>
            <person name="De Vries R.P."/>
            <person name="Sukno S.A."/>
            <person name="Thon M.R."/>
        </authorList>
    </citation>
    <scope>NUCLEOTIDE SEQUENCE</scope>
    <source>
        <strain evidence="7">CBS 102054</strain>
    </source>
</reference>
<keyword evidence="8" id="KW-1185">Reference proteome</keyword>
<feature type="transmembrane region" description="Helical" evidence="5">
    <location>
        <begin position="300"/>
        <end position="318"/>
    </location>
</feature>
<dbReference type="GO" id="GO:0016020">
    <property type="term" value="C:membrane"/>
    <property type="evidence" value="ECO:0007669"/>
    <property type="project" value="UniProtKB-SubCell"/>
</dbReference>
<sequence length="507" mass="54038">MKLVNATAIPLAQLSASTSIISQSSNQTTVVPDPGQHGDLSKGKTLVVISSVTCITGISSLLAGIVTVCIPAMARDVKLDGNLLLWPASVYALTCGCTLLLSGAMADLYGARTLYLMGCFLQSVFTLACGLANTGIQLIMFRAFAGIAISMCLPSAVSIITHAFPTGKRRNIAFASMGGGQPIGFSVGLSVGGVFTDTIGWRWGFHIAAIINTVIFLIALKWLPSIGKRDPVTWHRAFLSMVSYVLAAITDSTRDIKKPENIALLAISGVLIGAFVAWVERQERLGKPAIIPNSLWKNRSFTCICTSVFMVCGAFNATEQLSSFYFQYVQRLSAIDTSVRFLPAPVGGVLANIVAGFVVHRVRADLSILIAVALACLSPLLMAISDPAWSYWICIFWAMFMKAIGADTLFTISNLLITSLFPAKKQAVAEGVYNAIAQIGKSVGLASSGAIASAVTARSNFANKEGPMALLEGYRASFWYCFALYGATLLVTVWGLRKIGKVGVKKE</sequence>
<feature type="transmembrane region" description="Helical" evidence="5">
    <location>
        <begin position="477"/>
        <end position="496"/>
    </location>
</feature>
<evidence type="ECO:0000259" key="6">
    <source>
        <dbReference type="PROSITE" id="PS50850"/>
    </source>
</evidence>
<feature type="transmembrane region" description="Helical" evidence="5">
    <location>
        <begin position="172"/>
        <end position="195"/>
    </location>
</feature>
<evidence type="ECO:0000256" key="1">
    <source>
        <dbReference type="ARBA" id="ARBA00004141"/>
    </source>
</evidence>
<dbReference type="InterPro" id="IPR036259">
    <property type="entry name" value="MFS_trans_sf"/>
</dbReference>
<dbReference type="GO" id="GO:0022857">
    <property type="term" value="F:transmembrane transporter activity"/>
    <property type="evidence" value="ECO:0007669"/>
    <property type="project" value="InterPro"/>
</dbReference>
<dbReference type="SUPFAM" id="SSF103473">
    <property type="entry name" value="MFS general substrate transporter"/>
    <property type="match status" value="1"/>
</dbReference>
<dbReference type="Pfam" id="PF07690">
    <property type="entry name" value="MFS_1"/>
    <property type="match status" value="1"/>
</dbReference>
<comment type="caution">
    <text evidence="7">The sequence shown here is derived from an EMBL/GenBank/DDBJ whole genome shotgun (WGS) entry which is preliminary data.</text>
</comment>
<evidence type="ECO:0000256" key="2">
    <source>
        <dbReference type="ARBA" id="ARBA00022692"/>
    </source>
</evidence>
<keyword evidence="2 5" id="KW-0812">Transmembrane</keyword>
<dbReference type="InterPro" id="IPR020846">
    <property type="entry name" value="MFS_dom"/>
</dbReference>
<dbReference type="RefSeq" id="XP_060439370.1">
    <property type="nucleotide sequence ID" value="XM_060595128.1"/>
</dbReference>
<feature type="domain" description="Major facilitator superfamily (MFS) profile" evidence="6">
    <location>
        <begin position="45"/>
        <end position="500"/>
    </location>
</feature>
<feature type="transmembrane region" description="Helical" evidence="5">
    <location>
        <begin position="390"/>
        <end position="417"/>
    </location>
</feature>
<dbReference type="Proteomes" id="UP001243989">
    <property type="component" value="Unassembled WGS sequence"/>
</dbReference>
<dbReference type="PANTHER" id="PTHR42718">
    <property type="entry name" value="MAJOR FACILITATOR SUPERFAMILY MULTIDRUG TRANSPORTER MFSC"/>
    <property type="match status" value="1"/>
</dbReference>
<feature type="transmembrane region" description="Helical" evidence="5">
    <location>
        <begin position="232"/>
        <end position="250"/>
    </location>
</feature>
<dbReference type="Gene3D" id="1.20.1250.20">
    <property type="entry name" value="MFS general substrate transporter like domains"/>
    <property type="match status" value="1"/>
</dbReference>
<dbReference type="AlphaFoldDB" id="A0AAI9ZF36"/>
<feature type="transmembrane region" description="Helical" evidence="5">
    <location>
        <begin position="201"/>
        <end position="220"/>
    </location>
</feature>
<organism evidence="7 8">
    <name type="scientific">Colletotrichum phormii</name>
    <dbReference type="NCBI Taxonomy" id="359342"/>
    <lineage>
        <taxon>Eukaryota</taxon>
        <taxon>Fungi</taxon>
        <taxon>Dikarya</taxon>
        <taxon>Ascomycota</taxon>
        <taxon>Pezizomycotina</taxon>
        <taxon>Sordariomycetes</taxon>
        <taxon>Hypocreomycetidae</taxon>
        <taxon>Glomerellales</taxon>
        <taxon>Glomerellaceae</taxon>
        <taxon>Colletotrichum</taxon>
        <taxon>Colletotrichum acutatum species complex</taxon>
    </lineage>
</organism>
<dbReference type="PANTHER" id="PTHR42718:SF27">
    <property type="entry name" value="TRANSPORTER, PUTATIVE-RELATED"/>
    <property type="match status" value="1"/>
</dbReference>
<name>A0AAI9ZF36_9PEZI</name>
<feature type="transmembrane region" description="Helical" evidence="5">
    <location>
        <begin position="139"/>
        <end position="160"/>
    </location>
</feature>
<dbReference type="PROSITE" id="PS50850">
    <property type="entry name" value="MFS"/>
    <property type="match status" value="1"/>
</dbReference>
<feature type="transmembrane region" description="Helical" evidence="5">
    <location>
        <begin position="262"/>
        <end position="279"/>
    </location>
</feature>
<dbReference type="GeneID" id="85479990"/>
<accession>A0AAI9ZF36</accession>
<gene>
    <name evidence="7" type="ORF">BDP81DRAFT_484875</name>
</gene>
<keyword evidence="4 5" id="KW-0472">Membrane</keyword>
<dbReference type="InterPro" id="IPR011701">
    <property type="entry name" value="MFS"/>
</dbReference>
<feature type="transmembrane region" description="Helical" evidence="5">
    <location>
        <begin position="46"/>
        <end position="73"/>
    </location>
</feature>
<dbReference type="EMBL" id="JAHMHQ010000029">
    <property type="protein sequence ID" value="KAK1623375.1"/>
    <property type="molecule type" value="Genomic_DNA"/>
</dbReference>
<protein>
    <submittedName>
        <fullName evidence="7">Integral membrane protein</fullName>
    </submittedName>
</protein>
<evidence type="ECO:0000256" key="5">
    <source>
        <dbReference type="SAM" id="Phobius"/>
    </source>
</evidence>
<feature type="transmembrane region" description="Helical" evidence="5">
    <location>
        <begin position="85"/>
        <end position="106"/>
    </location>
</feature>
<comment type="subcellular location">
    <subcellularLocation>
        <location evidence="1">Membrane</location>
        <topology evidence="1">Multi-pass membrane protein</topology>
    </subcellularLocation>
</comment>
<feature type="transmembrane region" description="Helical" evidence="5">
    <location>
        <begin position="366"/>
        <end position="384"/>
    </location>
</feature>
<evidence type="ECO:0000313" key="8">
    <source>
        <dbReference type="Proteomes" id="UP001243989"/>
    </source>
</evidence>
<feature type="transmembrane region" description="Helical" evidence="5">
    <location>
        <begin position="113"/>
        <end position="133"/>
    </location>
</feature>
<evidence type="ECO:0000313" key="7">
    <source>
        <dbReference type="EMBL" id="KAK1623375.1"/>
    </source>
</evidence>
<proteinExistence type="predicted"/>
<feature type="transmembrane region" description="Helical" evidence="5">
    <location>
        <begin position="338"/>
        <end position="359"/>
    </location>
</feature>
<evidence type="ECO:0000256" key="4">
    <source>
        <dbReference type="ARBA" id="ARBA00023136"/>
    </source>
</evidence>
<evidence type="ECO:0000256" key="3">
    <source>
        <dbReference type="ARBA" id="ARBA00022989"/>
    </source>
</evidence>